<dbReference type="InterPro" id="IPR035810">
    <property type="entry name" value="PEBP_euk"/>
</dbReference>
<dbReference type="GO" id="GO:0005762">
    <property type="term" value="C:mitochondrial large ribosomal subunit"/>
    <property type="evidence" value="ECO:0007669"/>
    <property type="project" value="TreeGrafter"/>
</dbReference>
<dbReference type="OrthoDB" id="2153661at2759"/>
<evidence type="ECO:0000256" key="5">
    <source>
        <dbReference type="ARBA" id="ARBA00023128"/>
    </source>
</evidence>
<evidence type="ECO:0000256" key="7">
    <source>
        <dbReference type="ARBA" id="ARBA00038016"/>
    </source>
</evidence>
<reference evidence="10 11" key="1">
    <citation type="journal article" date="2007" name="Nature">
        <title>Evolution of genes and genomes on the Drosophila phylogeny.</title>
        <authorList>
            <consortium name="Drosophila 12 Genomes Consortium"/>
            <person name="Clark A.G."/>
            <person name="Eisen M.B."/>
            <person name="Smith D.R."/>
            <person name="Bergman C.M."/>
            <person name="Oliver B."/>
            <person name="Markow T.A."/>
            <person name="Kaufman T.C."/>
            <person name="Kellis M."/>
            <person name="Gelbart W."/>
            <person name="Iyer V.N."/>
            <person name="Pollard D.A."/>
            <person name="Sackton T.B."/>
            <person name="Larracuente A.M."/>
            <person name="Singh N.D."/>
            <person name="Abad J.P."/>
            <person name="Abt D.N."/>
            <person name="Adryan B."/>
            <person name="Aguade M."/>
            <person name="Akashi H."/>
            <person name="Anderson W.W."/>
            <person name="Aquadro C.F."/>
            <person name="Ardell D.H."/>
            <person name="Arguello R."/>
            <person name="Artieri C.G."/>
            <person name="Barbash D.A."/>
            <person name="Barker D."/>
            <person name="Barsanti P."/>
            <person name="Batterham P."/>
            <person name="Batzoglou S."/>
            <person name="Begun D."/>
            <person name="Bhutkar A."/>
            <person name="Blanco E."/>
            <person name="Bosak S.A."/>
            <person name="Bradley R.K."/>
            <person name="Brand A.D."/>
            <person name="Brent M.R."/>
            <person name="Brooks A.N."/>
            <person name="Brown R.H."/>
            <person name="Butlin R.K."/>
            <person name="Caggese C."/>
            <person name="Calvi B.R."/>
            <person name="Bernardo de Carvalho A."/>
            <person name="Caspi A."/>
            <person name="Castrezana S."/>
            <person name="Celniker S.E."/>
            <person name="Chang J.L."/>
            <person name="Chapple C."/>
            <person name="Chatterji S."/>
            <person name="Chinwalla A."/>
            <person name="Civetta A."/>
            <person name="Clifton S.W."/>
            <person name="Comeron J.M."/>
            <person name="Costello J.C."/>
            <person name="Coyne J.A."/>
            <person name="Daub J."/>
            <person name="David R.G."/>
            <person name="Delcher A.L."/>
            <person name="Delehaunty K."/>
            <person name="Do C.B."/>
            <person name="Ebling H."/>
            <person name="Edwards K."/>
            <person name="Eickbush T."/>
            <person name="Evans J.D."/>
            <person name="Filipski A."/>
            <person name="Findeiss S."/>
            <person name="Freyhult E."/>
            <person name="Fulton L."/>
            <person name="Fulton R."/>
            <person name="Garcia A.C."/>
            <person name="Gardiner A."/>
            <person name="Garfield D.A."/>
            <person name="Garvin B.E."/>
            <person name="Gibson G."/>
            <person name="Gilbert D."/>
            <person name="Gnerre S."/>
            <person name="Godfrey J."/>
            <person name="Good R."/>
            <person name="Gotea V."/>
            <person name="Gravely B."/>
            <person name="Greenberg A.J."/>
            <person name="Griffiths-Jones S."/>
            <person name="Gross S."/>
            <person name="Guigo R."/>
            <person name="Gustafson E.A."/>
            <person name="Haerty W."/>
            <person name="Hahn M.W."/>
            <person name="Halligan D.L."/>
            <person name="Halpern A.L."/>
            <person name="Halter G.M."/>
            <person name="Han M.V."/>
            <person name="Heger A."/>
            <person name="Hillier L."/>
            <person name="Hinrichs A.S."/>
            <person name="Holmes I."/>
            <person name="Hoskins R.A."/>
            <person name="Hubisz M.J."/>
            <person name="Hultmark D."/>
            <person name="Huntley M.A."/>
            <person name="Jaffe D.B."/>
            <person name="Jagadeeshan S."/>
            <person name="Jeck W.R."/>
            <person name="Johnson J."/>
            <person name="Jones C.D."/>
            <person name="Jordan W.C."/>
            <person name="Karpen G.H."/>
            <person name="Kataoka E."/>
            <person name="Keightley P.D."/>
            <person name="Kheradpour P."/>
            <person name="Kirkness E.F."/>
            <person name="Koerich L.B."/>
            <person name="Kristiansen K."/>
            <person name="Kudrna D."/>
            <person name="Kulathinal R.J."/>
            <person name="Kumar S."/>
            <person name="Kwok R."/>
            <person name="Lander E."/>
            <person name="Langley C.H."/>
            <person name="Lapoint R."/>
            <person name="Lazzaro B.P."/>
            <person name="Lee S.J."/>
            <person name="Levesque L."/>
            <person name="Li R."/>
            <person name="Lin C.F."/>
            <person name="Lin M.F."/>
            <person name="Lindblad-Toh K."/>
            <person name="Llopart A."/>
            <person name="Long M."/>
            <person name="Low L."/>
            <person name="Lozovsky E."/>
            <person name="Lu J."/>
            <person name="Luo M."/>
            <person name="Machado C.A."/>
            <person name="Makalowski W."/>
            <person name="Marzo M."/>
            <person name="Matsuda M."/>
            <person name="Matzkin L."/>
            <person name="McAllister B."/>
            <person name="McBride C.S."/>
            <person name="McKernan B."/>
            <person name="McKernan K."/>
            <person name="Mendez-Lago M."/>
            <person name="Minx P."/>
            <person name="Mollenhauer M.U."/>
            <person name="Montooth K."/>
            <person name="Mount S.M."/>
            <person name="Mu X."/>
            <person name="Myers E."/>
            <person name="Negre B."/>
            <person name="Newfeld S."/>
            <person name="Nielsen R."/>
            <person name="Noor M.A."/>
            <person name="O'Grady P."/>
            <person name="Pachter L."/>
            <person name="Papaceit M."/>
            <person name="Parisi M.J."/>
            <person name="Parisi M."/>
            <person name="Parts L."/>
            <person name="Pedersen J.S."/>
            <person name="Pesole G."/>
            <person name="Phillippy A.M."/>
            <person name="Ponting C.P."/>
            <person name="Pop M."/>
            <person name="Porcelli D."/>
            <person name="Powell J.R."/>
            <person name="Prohaska S."/>
            <person name="Pruitt K."/>
            <person name="Puig M."/>
            <person name="Quesneville H."/>
            <person name="Ram K.R."/>
            <person name="Rand D."/>
            <person name="Rasmussen M.D."/>
            <person name="Reed L.K."/>
            <person name="Reenan R."/>
            <person name="Reily A."/>
            <person name="Remington K.A."/>
            <person name="Rieger T.T."/>
            <person name="Ritchie M.G."/>
            <person name="Robin C."/>
            <person name="Rogers Y.H."/>
            <person name="Rohde C."/>
            <person name="Rozas J."/>
            <person name="Rubenfield M.J."/>
            <person name="Ruiz A."/>
            <person name="Russo S."/>
            <person name="Salzberg S.L."/>
            <person name="Sanchez-Gracia A."/>
            <person name="Saranga D.J."/>
            <person name="Sato H."/>
            <person name="Schaeffer S.W."/>
            <person name="Schatz M.C."/>
            <person name="Schlenke T."/>
            <person name="Schwartz R."/>
            <person name="Segarra C."/>
            <person name="Singh R.S."/>
            <person name="Sirot L."/>
            <person name="Sirota M."/>
            <person name="Sisneros N.B."/>
            <person name="Smith C.D."/>
            <person name="Smith T.F."/>
            <person name="Spieth J."/>
            <person name="Stage D.E."/>
            <person name="Stark A."/>
            <person name="Stephan W."/>
            <person name="Strausberg R.L."/>
            <person name="Strempel S."/>
            <person name="Sturgill D."/>
            <person name="Sutton G."/>
            <person name="Sutton G.G."/>
            <person name="Tao W."/>
            <person name="Teichmann S."/>
            <person name="Tobari Y.N."/>
            <person name="Tomimura Y."/>
            <person name="Tsolas J.M."/>
            <person name="Valente V.L."/>
            <person name="Venter E."/>
            <person name="Venter J.C."/>
            <person name="Vicario S."/>
            <person name="Vieira F.G."/>
            <person name="Vilella A.J."/>
            <person name="Villasante A."/>
            <person name="Walenz B."/>
            <person name="Wang J."/>
            <person name="Wasserman M."/>
            <person name="Watts T."/>
            <person name="Wilson D."/>
            <person name="Wilson R.K."/>
            <person name="Wing R.A."/>
            <person name="Wolfner M.F."/>
            <person name="Wong A."/>
            <person name="Wong G.K."/>
            <person name="Wu C.I."/>
            <person name="Wu G."/>
            <person name="Yamamoto D."/>
            <person name="Yang H.P."/>
            <person name="Yang S.P."/>
            <person name="Yorke J.A."/>
            <person name="Yoshida K."/>
            <person name="Zdobnov E."/>
            <person name="Zhang P."/>
            <person name="Zhang Y."/>
            <person name="Zimin A.V."/>
            <person name="Baldwin J."/>
            <person name="Abdouelleil A."/>
            <person name="Abdulkadir J."/>
            <person name="Abebe A."/>
            <person name="Abera B."/>
            <person name="Abreu J."/>
            <person name="Acer S.C."/>
            <person name="Aftuck L."/>
            <person name="Alexander A."/>
            <person name="An P."/>
            <person name="Anderson E."/>
            <person name="Anderson S."/>
            <person name="Arachi H."/>
            <person name="Azer M."/>
            <person name="Bachantsang P."/>
            <person name="Barry A."/>
            <person name="Bayul T."/>
            <person name="Berlin A."/>
            <person name="Bessette D."/>
            <person name="Bloom T."/>
            <person name="Blye J."/>
            <person name="Boguslavskiy L."/>
            <person name="Bonnet C."/>
            <person name="Boukhgalter B."/>
            <person name="Bourzgui I."/>
            <person name="Brown A."/>
            <person name="Cahill P."/>
            <person name="Channer S."/>
            <person name="Cheshatsang Y."/>
            <person name="Chuda L."/>
            <person name="Citroen M."/>
            <person name="Collymore A."/>
            <person name="Cooke P."/>
            <person name="Costello M."/>
            <person name="D'Aco K."/>
            <person name="Daza R."/>
            <person name="De Haan G."/>
            <person name="DeGray S."/>
            <person name="DeMaso C."/>
            <person name="Dhargay N."/>
            <person name="Dooley K."/>
            <person name="Dooley E."/>
            <person name="Doricent M."/>
            <person name="Dorje P."/>
            <person name="Dorjee K."/>
            <person name="Dupes A."/>
            <person name="Elong R."/>
            <person name="Falk J."/>
            <person name="Farina A."/>
            <person name="Faro S."/>
            <person name="Ferguson D."/>
            <person name="Fisher S."/>
            <person name="Foley C.D."/>
            <person name="Franke A."/>
            <person name="Friedrich D."/>
            <person name="Gadbois L."/>
            <person name="Gearin G."/>
            <person name="Gearin C.R."/>
            <person name="Giannoukos G."/>
            <person name="Goode T."/>
            <person name="Graham J."/>
            <person name="Grandbois E."/>
            <person name="Grewal S."/>
            <person name="Gyaltsen K."/>
            <person name="Hafez N."/>
            <person name="Hagos B."/>
            <person name="Hall J."/>
            <person name="Henson C."/>
            <person name="Hollinger A."/>
            <person name="Honan T."/>
            <person name="Huard M.D."/>
            <person name="Hughes L."/>
            <person name="Hurhula B."/>
            <person name="Husby M.E."/>
            <person name="Kamat A."/>
            <person name="Kanga B."/>
            <person name="Kashin S."/>
            <person name="Khazanovich D."/>
            <person name="Kisner P."/>
            <person name="Lance K."/>
            <person name="Lara M."/>
            <person name="Lee W."/>
            <person name="Lennon N."/>
            <person name="Letendre F."/>
            <person name="LeVine R."/>
            <person name="Lipovsky A."/>
            <person name="Liu X."/>
            <person name="Liu J."/>
            <person name="Liu S."/>
            <person name="Lokyitsang T."/>
            <person name="Lokyitsang Y."/>
            <person name="Lubonja R."/>
            <person name="Lui A."/>
            <person name="MacDonald P."/>
            <person name="Magnisalis V."/>
            <person name="Maru K."/>
            <person name="Matthews C."/>
            <person name="McCusker W."/>
            <person name="McDonough S."/>
            <person name="Mehta T."/>
            <person name="Meldrim J."/>
            <person name="Meneus L."/>
            <person name="Mihai O."/>
            <person name="Mihalev A."/>
            <person name="Mihova T."/>
            <person name="Mittelman R."/>
            <person name="Mlenga V."/>
            <person name="Montmayeur A."/>
            <person name="Mulrain L."/>
            <person name="Navidi A."/>
            <person name="Naylor J."/>
            <person name="Negash T."/>
            <person name="Nguyen T."/>
            <person name="Nguyen N."/>
            <person name="Nicol R."/>
            <person name="Norbu C."/>
            <person name="Norbu N."/>
            <person name="Novod N."/>
            <person name="O'Neill B."/>
            <person name="Osman S."/>
            <person name="Markiewicz E."/>
            <person name="Oyono O.L."/>
            <person name="Patti C."/>
            <person name="Phunkhang P."/>
            <person name="Pierre F."/>
            <person name="Priest M."/>
            <person name="Raghuraman S."/>
            <person name="Rege F."/>
            <person name="Reyes R."/>
            <person name="Rise C."/>
            <person name="Rogov P."/>
            <person name="Ross K."/>
            <person name="Ryan E."/>
            <person name="Settipalli S."/>
            <person name="Shea T."/>
            <person name="Sherpa N."/>
            <person name="Shi L."/>
            <person name="Shih D."/>
            <person name="Sparrow T."/>
            <person name="Spaulding J."/>
            <person name="Stalker J."/>
            <person name="Stange-Thomann N."/>
            <person name="Stavropoulos S."/>
            <person name="Stone C."/>
            <person name="Strader C."/>
            <person name="Tesfaye S."/>
            <person name="Thomson T."/>
            <person name="Thoulutsang Y."/>
            <person name="Thoulutsang D."/>
            <person name="Topham K."/>
            <person name="Topping I."/>
            <person name="Tsamla T."/>
            <person name="Vassiliev H."/>
            <person name="Vo A."/>
            <person name="Wangchuk T."/>
            <person name="Wangdi T."/>
            <person name="Weiand M."/>
            <person name="Wilkinson J."/>
            <person name="Wilson A."/>
            <person name="Yadav S."/>
            <person name="Young G."/>
            <person name="Yu Q."/>
            <person name="Zembek L."/>
            <person name="Zhong D."/>
            <person name="Zimmer A."/>
            <person name="Zwirko Z."/>
            <person name="Jaffe D.B."/>
            <person name="Alvarez P."/>
            <person name="Brockman W."/>
            <person name="Butler J."/>
            <person name="Chin C."/>
            <person name="Gnerre S."/>
            <person name="Grabherr M."/>
            <person name="Kleber M."/>
            <person name="Mauceli E."/>
            <person name="MacCallum I."/>
        </authorList>
    </citation>
    <scope>NUCLEOTIDE SEQUENCE [LARGE SCALE GENOMIC DNA]</scope>
    <source>
        <strain evidence="11">Tucson 15287-2541.00</strain>
    </source>
</reference>
<dbReference type="SMR" id="B4JIX3"/>
<dbReference type="KEGG" id="dgr:6565335"/>
<keyword evidence="3" id="KW-0689">Ribosomal protein</keyword>
<evidence type="ECO:0000256" key="3">
    <source>
        <dbReference type="ARBA" id="ARBA00022980"/>
    </source>
</evidence>
<dbReference type="EMBL" id="CH916370">
    <property type="protein sequence ID" value="EDV99537.1"/>
    <property type="molecule type" value="Genomic_DNA"/>
</dbReference>
<evidence type="ECO:0000256" key="4">
    <source>
        <dbReference type="ARBA" id="ARBA00023054"/>
    </source>
</evidence>
<evidence type="ECO:0000256" key="2">
    <source>
        <dbReference type="ARBA" id="ARBA00022946"/>
    </source>
</evidence>
<keyword evidence="4" id="KW-0175">Coiled coil</keyword>
<dbReference type="SUPFAM" id="SSF49777">
    <property type="entry name" value="PEBP-like"/>
    <property type="match status" value="1"/>
</dbReference>
<accession>B4JIX3</accession>
<keyword evidence="6" id="KW-0687">Ribonucleoprotein</keyword>
<keyword evidence="5" id="KW-0496">Mitochondrion</keyword>
<evidence type="ECO:0000313" key="10">
    <source>
        <dbReference type="EMBL" id="EDV99537.1"/>
    </source>
</evidence>
<dbReference type="Gene3D" id="3.90.280.10">
    <property type="entry name" value="PEBP-like"/>
    <property type="match status" value="1"/>
</dbReference>
<dbReference type="AlphaFoldDB" id="B4JIX3"/>
<gene>
    <name evidence="10" type="primary">Dgri\GH12376</name>
    <name evidence="10" type="ORF">Dgri_GH12376</name>
</gene>
<keyword evidence="2" id="KW-0809">Transit peptide</keyword>
<evidence type="ECO:0000256" key="6">
    <source>
        <dbReference type="ARBA" id="ARBA00023274"/>
    </source>
</evidence>
<dbReference type="STRING" id="7222.B4JIX3"/>
<dbReference type="PANTHER" id="PTHR11362">
    <property type="entry name" value="PHOSPHATIDYLETHANOLAMINE-BINDING PROTEIN"/>
    <property type="match status" value="1"/>
</dbReference>
<name>B4JIX3_DROGR</name>
<organism evidence="11">
    <name type="scientific">Drosophila grimshawi</name>
    <name type="common">Hawaiian fruit fly</name>
    <name type="synonym">Idiomyia grimshawi</name>
    <dbReference type="NCBI Taxonomy" id="7222"/>
    <lineage>
        <taxon>Eukaryota</taxon>
        <taxon>Metazoa</taxon>
        <taxon>Ecdysozoa</taxon>
        <taxon>Arthropoda</taxon>
        <taxon>Hexapoda</taxon>
        <taxon>Insecta</taxon>
        <taxon>Pterygota</taxon>
        <taxon>Neoptera</taxon>
        <taxon>Endopterygota</taxon>
        <taxon>Diptera</taxon>
        <taxon>Brachycera</taxon>
        <taxon>Muscomorpha</taxon>
        <taxon>Ephydroidea</taxon>
        <taxon>Drosophilidae</taxon>
        <taxon>Drosophila</taxon>
        <taxon>Hawaiian Drosophila</taxon>
    </lineage>
</organism>
<keyword evidence="11" id="KW-1185">Reference proteome</keyword>
<evidence type="ECO:0000256" key="9">
    <source>
        <dbReference type="ARBA" id="ARBA00041206"/>
    </source>
</evidence>
<dbReference type="InParanoid" id="B4JIX3"/>
<dbReference type="InterPro" id="IPR008914">
    <property type="entry name" value="PEBP"/>
</dbReference>
<evidence type="ECO:0000313" key="11">
    <source>
        <dbReference type="Proteomes" id="UP000001070"/>
    </source>
</evidence>
<dbReference type="PhylomeDB" id="B4JIX3"/>
<dbReference type="InterPro" id="IPR036610">
    <property type="entry name" value="PEBP-like_sf"/>
</dbReference>
<dbReference type="HOGENOM" id="CLU_043994_0_1_1"/>
<comment type="subcellular location">
    <subcellularLocation>
        <location evidence="1">Mitochondrion</location>
    </subcellularLocation>
</comment>
<dbReference type="FunFam" id="3.90.280.10:FF:000002">
    <property type="entry name" value="39S ribosomal protein L38, mitochondrial"/>
    <property type="match status" value="1"/>
</dbReference>
<proteinExistence type="inferred from homology"/>
<sequence>MSFSNLLMKRSIGGGLRVTQFTVLLMFNASTRNGHTLRGKPPGVARTLEQRLRDENVSDPELKARINIGFPQLKASRSAQLKARLDHLRAQRVSKELEQLARSNNLLIDLDKVQDSYVQTTGQHDLRLLADHYGIFEHLFCSAYFVPRVPLSIHYELDANTISPVHNGNVIKPAEAAKVPMISFDGQMDPITGKTSQGDSYWTLLATNPDAHYTNHAAECLHWFIANIPNGKISDGEVLADYLPPFPPRGLGYQRMVFVLYKQWSRLDMTEYKLDAKDYSNLEKRTFRTLDFYRHHQDNLTPAGLAFYQTNWDESLTQFYHHVLQIKEPVFEYYFPSPYLADQKFFPLKQPFNLYMDKHRDAKQVNKEYLQRKLAKTHPFHGAQAPLRFPNAHPLRDVPSWLKTELRKRQLGTGRVQDY</sequence>
<comment type="similarity">
    <text evidence="7">Belongs to the phosphatidylethanolamine-binding protein family. Mitochondrion-specific ribosomal protein mL38 subfamily.</text>
</comment>
<dbReference type="Proteomes" id="UP000001070">
    <property type="component" value="Unassembled WGS sequence"/>
</dbReference>
<dbReference type="eggNOG" id="KOG3346">
    <property type="taxonomic scope" value="Eukaryota"/>
</dbReference>
<dbReference type="FunCoup" id="B4JIX3">
    <property type="interactions" value="500"/>
</dbReference>
<evidence type="ECO:0000256" key="8">
    <source>
        <dbReference type="ARBA" id="ARBA00039444"/>
    </source>
</evidence>
<dbReference type="PANTHER" id="PTHR11362:SF133">
    <property type="entry name" value="LARGE RIBOSOMAL SUBUNIT PROTEIN ML38"/>
    <property type="match status" value="1"/>
</dbReference>
<dbReference type="Pfam" id="PF01161">
    <property type="entry name" value="PBP"/>
    <property type="match status" value="1"/>
</dbReference>
<dbReference type="GO" id="GO:0005743">
    <property type="term" value="C:mitochondrial inner membrane"/>
    <property type="evidence" value="ECO:0007669"/>
    <property type="project" value="UniProtKB-ARBA"/>
</dbReference>
<evidence type="ECO:0000256" key="1">
    <source>
        <dbReference type="ARBA" id="ARBA00004173"/>
    </source>
</evidence>
<dbReference type="CDD" id="cd00866">
    <property type="entry name" value="PEBP_euk"/>
    <property type="match status" value="1"/>
</dbReference>
<protein>
    <recommendedName>
        <fullName evidence="8">Large ribosomal subunit protein mL38</fullName>
    </recommendedName>
    <alternativeName>
        <fullName evidence="9">39S ribosomal protein L38, mitochondrial</fullName>
    </alternativeName>
</protein>
<dbReference type="OMA" id="PQKKFPH"/>